<evidence type="ECO:0000256" key="1">
    <source>
        <dbReference type="SAM" id="MobiDB-lite"/>
    </source>
</evidence>
<feature type="region of interest" description="Disordered" evidence="1">
    <location>
        <begin position="487"/>
        <end position="506"/>
    </location>
</feature>
<comment type="caution">
    <text evidence="2">The sequence shown here is derived from an EMBL/GenBank/DDBJ whole genome shotgun (WGS) entry which is preliminary data.</text>
</comment>
<feature type="region of interest" description="Disordered" evidence="1">
    <location>
        <begin position="184"/>
        <end position="217"/>
    </location>
</feature>
<dbReference type="AlphaFoldDB" id="A0A8J4WY73"/>
<feature type="compositionally biased region" description="Polar residues" evidence="1">
    <location>
        <begin position="243"/>
        <end position="268"/>
    </location>
</feature>
<feature type="compositionally biased region" description="Polar residues" evidence="1">
    <location>
        <begin position="580"/>
        <end position="595"/>
    </location>
</feature>
<dbReference type="EMBL" id="QNUK01000275">
    <property type="protein sequence ID" value="KAF5896474.1"/>
    <property type="molecule type" value="Genomic_DNA"/>
</dbReference>
<feature type="compositionally biased region" description="Polar residues" evidence="1">
    <location>
        <begin position="677"/>
        <end position="689"/>
    </location>
</feature>
<name>A0A8J4WY73_CLAMG</name>
<gene>
    <name evidence="2" type="ORF">DAT39_013826</name>
</gene>
<accession>A0A8J4WY73</accession>
<feature type="region of interest" description="Disordered" evidence="1">
    <location>
        <begin position="666"/>
        <end position="689"/>
    </location>
</feature>
<evidence type="ECO:0000313" key="3">
    <source>
        <dbReference type="Proteomes" id="UP000727407"/>
    </source>
</evidence>
<evidence type="ECO:0000313" key="2">
    <source>
        <dbReference type="EMBL" id="KAF5896474.1"/>
    </source>
</evidence>
<sequence>MESLHQEQASNAGNGLRMSILRRNASSLLPEICSNSSFYKITDETFPYMSGIFDETMEPSFMSNGPVATTDLPDQVQLKTLAKTQDEVTSDVGTEAKAAYSSWLSTSMEKGQSIDFSMSIASAKDDHEDISNVTKSDPEADKSAVGSHFLESAGCTEKCGMDSKNGTFDMAKDLKERFSGLNLTKPVQNEPTGSSNTTFEKSEHHQEKSSGLSCTISNDDTSVEDKNLNEKHFNSTVDVCAPLNSTTEQPNQKLNGTVDITQSDGSKQEQSNEACECRMDCEKQSTFTKAAKETDATVDMTDGVPIEVVQQGSVNVEPVEGTFTKHNTTTDLTPSQPVPDLTVDMIKNPNTESPVKSSNTCSLTVKDAPVSEQSEPPVNTTAPVRVDLSICSDRTVDLPETDCKDGQQELFGRRNGISDGEGYHNLDISQSSMFSLDEMLDLKPCPLVASTPIVLGRGFDRLQSAKPTNIQKQLSVINSINTHLNDDTAGVSEHEGSASSKTNPLFVKSDACGQTANRSSTSNSTTSEAAVVNKPPSKPAVRRKIPQPTFKSNIPKTQLPVRPTTLQLPSAGVKPKTVAAAQTANQPETSSSALHSTRRMVQLNKGKPPASAKNPSTASTVKSSMVTSSTTCNLTADKKAGNTCLTLPKPSGLQPYGRGRFGLKPPGSAVPSEATGHAQTINKPTGLSGIRTRNSLLPGFSQKHASSDTLPLAKRKKIDLQNQPSCAEAPTSSEAAEGVQKNLTPLTDITSKIADTGTNCGNCLLLQEKLLTFHKELGGFLQEAGQLPDCKKWVLLQQNLESYLEEVKNLQT</sequence>
<keyword evidence="3" id="KW-1185">Reference proteome</keyword>
<feature type="compositionally biased region" description="Polar residues" evidence="1">
    <location>
        <begin position="184"/>
        <end position="199"/>
    </location>
</feature>
<reference evidence="2" key="1">
    <citation type="submission" date="2020-07" db="EMBL/GenBank/DDBJ databases">
        <title>Clarias magur genome sequencing, assembly and annotation.</title>
        <authorList>
            <person name="Kushwaha B."/>
            <person name="Kumar R."/>
            <person name="Das P."/>
            <person name="Joshi C.G."/>
            <person name="Kumar D."/>
            <person name="Nagpure N.S."/>
            <person name="Pandey M."/>
            <person name="Agarwal S."/>
            <person name="Srivastava S."/>
            <person name="Singh M."/>
            <person name="Sahoo L."/>
            <person name="Jayasankar P."/>
            <person name="Meher P.K."/>
            <person name="Koringa P.G."/>
            <person name="Iquebal M.A."/>
            <person name="Das S.P."/>
            <person name="Bit A."/>
            <person name="Patnaik S."/>
            <person name="Patel N."/>
            <person name="Shah T.M."/>
            <person name="Hinsu A."/>
            <person name="Jena J.K."/>
        </authorList>
    </citation>
    <scope>NUCLEOTIDE SEQUENCE</scope>
    <source>
        <strain evidence="2">CIFAMagur01</strain>
        <tissue evidence="2">Testis</tissue>
    </source>
</reference>
<organism evidence="2 3">
    <name type="scientific">Clarias magur</name>
    <name type="common">Asian catfish</name>
    <name type="synonym">Macropteronotus magur</name>
    <dbReference type="NCBI Taxonomy" id="1594786"/>
    <lineage>
        <taxon>Eukaryota</taxon>
        <taxon>Metazoa</taxon>
        <taxon>Chordata</taxon>
        <taxon>Craniata</taxon>
        <taxon>Vertebrata</taxon>
        <taxon>Euteleostomi</taxon>
        <taxon>Actinopterygii</taxon>
        <taxon>Neopterygii</taxon>
        <taxon>Teleostei</taxon>
        <taxon>Ostariophysi</taxon>
        <taxon>Siluriformes</taxon>
        <taxon>Clariidae</taxon>
        <taxon>Clarias</taxon>
    </lineage>
</organism>
<dbReference type="OrthoDB" id="8856505at2759"/>
<dbReference type="Proteomes" id="UP000727407">
    <property type="component" value="Unassembled WGS sequence"/>
</dbReference>
<feature type="region of interest" description="Disordered" evidence="1">
    <location>
        <begin position="242"/>
        <end position="268"/>
    </location>
</feature>
<protein>
    <submittedName>
        <fullName evidence="2">Flocculation protein FLO11-like isoform X1</fullName>
    </submittedName>
</protein>
<feature type="region of interest" description="Disordered" evidence="1">
    <location>
        <begin position="513"/>
        <end position="596"/>
    </location>
</feature>
<feature type="non-terminal residue" evidence="2">
    <location>
        <position position="1"/>
    </location>
</feature>
<proteinExistence type="predicted"/>